<feature type="compositionally biased region" description="Polar residues" evidence="1">
    <location>
        <begin position="47"/>
        <end position="77"/>
    </location>
</feature>
<dbReference type="AlphaFoldDB" id="A0A6A5Y2B4"/>
<reference evidence="2" key="1">
    <citation type="journal article" date="2020" name="Stud. Mycol.">
        <title>101 Dothideomycetes genomes: a test case for predicting lifestyles and emergence of pathogens.</title>
        <authorList>
            <person name="Haridas S."/>
            <person name="Albert R."/>
            <person name="Binder M."/>
            <person name="Bloem J."/>
            <person name="Labutti K."/>
            <person name="Salamov A."/>
            <person name="Andreopoulos B."/>
            <person name="Baker S."/>
            <person name="Barry K."/>
            <person name="Bills G."/>
            <person name="Bluhm B."/>
            <person name="Cannon C."/>
            <person name="Castanera R."/>
            <person name="Culley D."/>
            <person name="Daum C."/>
            <person name="Ezra D."/>
            <person name="Gonzalez J."/>
            <person name="Henrissat B."/>
            <person name="Kuo A."/>
            <person name="Liang C."/>
            <person name="Lipzen A."/>
            <person name="Lutzoni F."/>
            <person name="Magnuson J."/>
            <person name="Mondo S."/>
            <person name="Nolan M."/>
            <person name="Ohm R."/>
            <person name="Pangilinan J."/>
            <person name="Park H.-J."/>
            <person name="Ramirez L."/>
            <person name="Alfaro M."/>
            <person name="Sun H."/>
            <person name="Tritt A."/>
            <person name="Yoshinaga Y."/>
            <person name="Zwiers L.-H."/>
            <person name="Turgeon B."/>
            <person name="Goodwin S."/>
            <person name="Spatafora J."/>
            <person name="Crous P."/>
            <person name="Grigoriev I."/>
        </authorList>
    </citation>
    <scope>NUCLEOTIDE SEQUENCE</scope>
    <source>
        <strain evidence="2">CBS 175.79</strain>
    </source>
</reference>
<dbReference type="Proteomes" id="UP000799778">
    <property type="component" value="Unassembled WGS sequence"/>
</dbReference>
<feature type="compositionally biased region" description="Polar residues" evidence="1">
    <location>
        <begin position="627"/>
        <end position="637"/>
    </location>
</feature>
<feature type="region of interest" description="Disordered" evidence="1">
    <location>
        <begin position="455"/>
        <end position="520"/>
    </location>
</feature>
<proteinExistence type="predicted"/>
<feature type="compositionally biased region" description="Low complexity" evidence="1">
    <location>
        <begin position="489"/>
        <end position="501"/>
    </location>
</feature>
<accession>A0A6A5Y2B4</accession>
<feature type="region of interest" description="Disordered" evidence="1">
    <location>
        <begin position="47"/>
        <end position="98"/>
    </location>
</feature>
<dbReference type="GeneID" id="54291048"/>
<feature type="compositionally biased region" description="Polar residues" evidence="1">
    <location>
        <begin position="210"/>
        <end position="222"/>
    </location>
</feature>
<dbReference type="EMBL" id="ML978067">
    <property type="protein sequence ID" value="KAF2019695.1"/>
    <property type="molecule type" value="Genomic_DNA"/>
</dbReference>
<protein>
    <submittedName>
        <fullName evidence="2">Uncharacterized protein</fullName>
    </submittedName>
</protein>
<evidence type="ECO:0000256" key="1">
    <source>
        <dbReference type="SAM" id="MobiDB-lite"/>
    </source>
</evidence>
<feature type="region of interest" description="Disordered" evidence="1">
    <location>
        <begin position="210"/>
        <end position="256"/>
    </location>
</feature>
<feature type="region of interest" description="Disordered" evidence="1">
    <location>
        <begin position="1"/>
        <end position="32"/>
    </location>
</feature>
<name>A0A6A5Y2B4_9PLEO</name>
<feature type="compositionally biased region" description="Polar residues" evidence="1">
    <location>
        <begin position="608"/>
        <end position="617"/>
    </location>
</feature>
<dbReference type="OrthoDB" id="3944862at2759"/>
<feature type="region of interest" description="Disordered" evidence="1">
    <location>
        <begin position="133"/>
        <end position="167"/>
    </location>
</feature>
<gene>
    <name evidence="2" type="ORF">BU24DRAFT_489603</name>
</gene>
<feature type="region of interest" description="Disordered" evidence="1">
    <location>
        <begin position="291"/>
        <end position="336"/>
    </location>
</feature>
<sequence>MSAEAQINLTSNHGVPEPSSDDGTDTSTDSFGPLLKKRRSLIFALQSPNDETLSTESNHDNLLNAPQSSESTRSTQPNERKILFSGEKQPSSRGGLRPCLAGRVASADAAHTVKRADKKWRVSSEDTARLVVPGPSILRRSSSNSRLERRPQSSKPVSPNRKRAGGRIVKTTRKPWRLLRNNPIVGSSQKSPGEAFGGVSFKWFPARANSFPSTPKKQSVTTRGHDIPLKPCMKQKSKSASTTPPEQRTEELQGSKATGKIKTVGFDMTDADPVDLFTFFKLQNRSIHGNKATNERLKGNSPHIESSATSEHRGMLPGVMSSQATDGKGKPADAAMTRTDVHVVSIVPLRLYDNIEDAGSPTPTMQVVESDNGTYEVVWDDMPLIDDRRVGLPGAKTLSRLNATASLTSGARGLDQVNSKLEWWWKNSNPHAISTPRIVVFPDEDEGYFAELEHETRERTISLPVPPNSTTTSKDVSRHNSHPPSMRPSRNSSTRATGSSSESEDEPTSRAQHDQSPSNVASKIGAYDKMTFPLGIGSDAEHPLADRRLSNMEDSEIKFRGHRDSMALARLRVFNAGGVSPELFMHRDSVALAKKRMQMKKHHAIPASRSNPPSSIEFSEPLPLAQRANTSKLTPPSIQAVIIEEED</sequence>
<feature type="region of interest" description="Disordered" evidence="1">
    <location>
        <begin position="603"/>
        <end position="647"/>
    </location>
</feature>
<organism evidence="2 3">
    <name type="scientific">Aaosphaeria arxii CBS 175.79</name>
    <dbReference type="NCBI Taxonomy" id="1450172"/>
    <lineage>
        <taxon>Eukaryota</taxon>
        <taxon>Fungi</taxon>
        <taxon>Dikarya</taxon>
        <taxon>Ascomycota</taxon>
        <taxon>Pezizomycotina</taxon>
        <taxon>Dothideomycetes</taxon>
        <taxon>Pleosporomycetidae</taxon>
        <taxon>Pleosporales</taxon>
        <taxon>Pleosporales incertae sedis</taxon>
        <taxon>Aaosphaeria</taxon>
    </lineage>
</organism>
<dbReference type="RefSeq" id="XP_033388034.1">
    <property type="nucleotide sequence ID" value="XM_033533651.1"/>
</dbReference>
<feature type="compositionally biased region" description="Low complexity" evidence="1">
    <location>
        <begin position="136"/>
        <end position="145"/>
    </location>
</feature>
<keyword evidence="3" id="KW-1185">Reference proteome</keyword>
<evidence type="ECO:0000313" key="2">
    <source>
        <dbReference type="EMBL" id="KAF2019695.1"/>
    </source>
</evidence>
<feature type="compositionally biased region" description="Polar residues" evidence="1">
    <location>
        <begin position="1"/>
        <end position="13"/>
    </location>
</feature>
<evidence type="ECO:0000313" key="3">
    <source>
        <dbReference type="Proteomes" id="UP000799778"/>
    </source>
</evidence>